<evidence type="ECO:0000256" key="19">
    <source>
        <dbReference type="ARBA" id="ARBA00078285"/>
    </source>
</evidence>
<evidence type="ECO:0000256" key="17">
    <source>
        <dbReference type="ARBA" id="ARBA00060276"/>
    </source>
</evidence>
<evidence type="ECO:0000256" key="11">
    <source>
        <dbReference type="ARBA" id="ARBA00022840"/>
    </source>
</evidence>
<dbReference type="GO" id="GO:0005324">
    <property type="term" value="F:long-chain fatty acid transmembrane transporter activity"/>
    <property type="evidence" value="ECO:0007669"/>
    <property type="project" value="TreeGrafter"/>
</dbReference>
<evidence type="ECO:0000256" key="13">
    <source>
        <dbReference type="ARBA" id="ARBA00023055"/>
    </source>
</evidence>
<evidence type="ECO:0000256" key="18">
    <source>
        <dbReference type="ARBA" id="ARBA00068795"/>
    </source>
</evidence>
<evidence type="ECO:0000256" key="6">
    <source>
        <dbReference type="ARBA" id="ARBA00022475"/>
    </source>
</evidence>
<evidence type="ECO:0000256" key="7">
    <source>
        <dbReference type="ARBA" id="ARBA00022598"/>
    </source>
</evidence>
<evidence type="ECO:0000256" key="1">
    <source>
        <dbReference type="ARBA" id="ARBA00004502"/>
    </source>
</evidence>
<keyword evidence="9" id="KW-0812">Transmembrane</keyword>
<dbReference type="GO" id="GO:0005811">
    <property type="term" value="C:lipid droplet"/>
    <property type="evidence" value="ECO:0007669"/>
    <property type="project" value="UniProtKB-SubCell"/>
</dbReference>
<dbReference type="PROSITE" id="PS00455">
    <property type="entry name" value="AMP_BINDING"/>
    <property type="match status" value="1"/>
</dbReference>
<keyword evidence="11" id="KW-0067">ATP-binding</keyword>
<gene>
    <name evidence="22" type="ORF">Z520_05891</name>
</gene>
<keyword evidence="13" id="KW-0445">Lipid transport</keyword>
<comment type="similarity">
    <text evidence="4">Belongs to the ATP-dependent AMP-binding enzyme family.</text>
</comment>
<evidence type="ECO:0000256" key="4">
    <source>
        <dbReference type="ARBA" id="ARBA00006432"/>
    </source>
</evidence>
<keyword evidence="12" id="KW-1133">Transmembrane helix</keyword>
<evidence type="ECO:0000256" key="3">
    <source>
        <dbReference type="ARBA" id="ARBA00004651"/>
    </source>
</evidence>
<dbReference type="InterPro" id="IPR000873">
    <property type="entry name" value="AMP-dep_synth/lig_dom"/>
</dbReference>
<evidence type="ECO:0000256" key="14">
    <source>
        <dbReference type="ARBA" id="ARBA00023136"/>
    </source>
</evidence>
<keyword evidence="23" id="KW-1185">Reference proteome</keyword>
<feature type="domain" description="AMP-dependent synthetase/ligase" evidence="21">
    <location>
        <begin position="58"/>
        <end position="436"/>
    </location>
</feature>
<reference evidence="22 23" key="1">
    <citation type="submission" date="2015-01" db="EMBL/GenBank/DDBJ databases">
        <title>The Genome Sequence of Fonsecaea multimorphosa CBS 102226.</title>
        <authorList>
            <consortium name="The Broad Institute Genomics Platform"/>
            <person name="Cuomo C."/>
            <person name="de Hoog S."/>
            <person name="Gorbushina A."/>
            <person name="Stielow B."/>
            <person name="Teixiera M."/>
            <person name="Abouelleil A."/>
            <person name="Chapman S.B."/>
            <person name="Priest M."/>
            <person name="Young S.K."/>
            <person name="Wortman J."/>
            <person name="Nusbaum C."/>
            <person name="Birren B."/>
        </authorList>
    </citation>
    <scope>NUCLEOTIDE SEQUENCE [LARGE SCALE GENOMIC DNA]</scope>
    <source>
        <strain evidence="22 23">CBS 102226</strain>
    </source>
</reference>
<dbReference type="GO" id="GO:0005778">
    <property type="term" value="C:peroxisomal membrane"/>
    <property type="evidence" value="ECO:0007669"/>
    <property type="project" value="UniProtKB-SubCell"/>
</dbReference>
<evidence type="ECO:0000256" key="9">
    <source>
        <dbReference type="ARBA" id="ARBA00022692"/>
    </source>
</evidence>
<dbReference type="GeneID" id="27711637"/>
<comment type="function">
    <text evidence="17">Acyl-CoA synthetase required for both the import of long chain fatty acids (LCFAs) (C14-C18) and the activation very long chain fatty acids (VLCFAs) (C20-C26) by esterification of the fatty acids into metabolically active CoA-thioesters for subsequent degradation or incorporation into phospholipids. The transport and fatty acyl-CoA synthetase activities are genetically separable and are thus independent activities. Esterifies VLCFAs in the peroxisome matrix. The VLCFAs are actively transported into peroxisomes by a PXA1-PXA2 heterodimeric transporter in the peroxisomal membrane.</text>
</comment>
<dbReference type="EMBL" id="KN848071">
    <property type="protein sequence ID" value="KIX98590.1"/>
    <property type="molecule type" value="Genomic_DNA"/>
</dbReference>
<dbReference type="InterPro" id="IPR042099">
    <property type="entry name" value="ANL_N_sf"/>
</dbReference>
<keyword evidence="7" id="KW-0436">Ligase</keyword>
<comment type="catalytic activity">
    <reaction evidence="16">
        <text>a very long-chain fatty acid + ATP + CoA = a very long-chain fatty acyl-CoA + AMP + diphosphate</text>
        <dbReference type="Rhea" id="RHEA:54536"/>
        <dbReference type="ChEBI" id="CHEBI:30616"/>
        <dbReference type="ChEBI" id="CHEBI:33019"/>
        <dbReference type="ChEBI" id="CHEBI:57287"/>
        <dbReference type="ChEBI" id="CHEBI:58950"/>
        <dbReference type="ChEBI" id="CHEBI:138261"/>
        <dbReference type="ChEBI" id="CHEBI:456215"/>
    </reaction>
</comment>
<dbReference type="OrthoDB" id="196650at2759"/>
<dbReference type="PANTHER" id="PTHR43107">
    <property type="entry name" value="LONG-CHAIN FATTY ACID TRANSPORT PROTEIN"/>
    <property type="match status" value="1"/>
</dbReference>
<organism evidence="22 23">
    <name type="scientific">Fonsecaea multimorphosa CBS 102226</name>
    <dbReference type="NCBI Taxonomy" id="1442371"/>
    <lineage>
        <taxon>Eukaryota</taxon>
        <taxon>Fungi</taxon>
        <taxon>Dikarya</taxon>
        <taxon>Ascomycota</taxon>
        <taxon>Pezizomycotina</taxon>
        <taxon>Eurotiomycetes</taxon>
        <taxon>Chaetothyriomycetidae</taxon>
        <taxon>Chaetothyriales</taxon>
        <taxon>Herpotrichiellaceae</taxon>
        <taxon>Fonsecaea</taxon>
    </lineage>
</organism>
<evidence type="ECO:0000256" key="10">
    <source>
        <dbReference type="ARBA" id="ARBA00022741"/>
    </source>
</evidence>
<dbReference type="GO" id="GO:0004467">
    <property type="term" value="F:long-chain fatty acid-CoA ligase activity"/>
    <property type="evidence" value="ECO:0007669"/>
    <property type="project" value="TreeGrafter"/>
</dbReference>
<evidence type="ECO:0000313" key="23">
    <source>
        <dbReference type="Proteomes" id="UP000053411"/>
    </source>
</evidence>
<protein>
    <recommendedName>
        <fullName evidence="18">Very long-chain fatty acid transport protein</fullName>
    </recommendedName>
    <alternativeName>
        <fullName evidence="19">Very-long-chain acyl-CoA synthetase</fullName>
    </alternativeName>
</protein>
<accession>A0A0D2H9P0</accession>
<feature type="compositionally biased region" description="Basic and acidic residues" evidence="20">
    <location>
        <begin position="576"/>
        <end position="585"/>
    </location>
</feature>
<feature type="region of interest" description="Disordered" evidence="20">
    <location>
        <begin position="564"/>
        <end position="585"/>
    </location>
</feature>
<keyword evidence="6" id="KW-1003">Cell membrane</keyword>
<keyword evidence="10" id="KW-0547">Nucleotide-binding</keyword>
<keyword evidence="8" id="KW-0551">Lipid droplet</keyword>
<evidence type="ECO:0000256" key="2">
    <source>
        <dbReference type="ARBA" id="ARBA00004585"/>
    </source>
</evidence>
<dbReference type="Gene3D" id="3.40.50.12780">
    <property type="entry name" value="N-terminal domain of ligase-like"/>
    <property type="match status" value="1"/>
</dbReference>
<evidence type="ECO:0000256" key="5">
    <source>
        <dbReference type="ARBA" id="ARBA00022448"/>
    </source>
</evidence>
<dbReference type="STRING" id="1442371.A0A0D2H9P0"/>
<dbReference type="InterPro" id="IPR045851">
    <property type="entry name" value="AMP-bd_C_sf"/>
</dbReference>
<dbReference type="FunFam" id="3.30.300.30:FF:000020">
    <property type="entry name" value="Long-chain fatty acid transporter"/>
    <property type="match status" value="1"/>
</dbReference>
<dbReference type="Gene3D" id="3.30.300.30">
    <property type="match status" value="1"/>
</dbReference>
<sequence length="621" mass="69160">MASATIATALSAATATAAYLDAKMHIRKDLAAIGQKRWSDRKYAKAVKENKLSLWYLFEAQVLKGPDEECIWSRTGCYTRIEVYEQSCRYANWLRSKGVVPGQWVAVYLQNIPEFMFIWLALWAIGCAPALINYNLKDESLLHALKHSGSSLLLVDPELCGRILDVQNSILNDLHMNYAVLTEELTNKISCLHPGRPCDNYRENVRGEDNQALIYTSGTSGKPKGVPHIVHHGYLYGVNGTKGLGVGPNHRWYQCMPLYHGTGGMAAIICLMDGTPLCIGRKFSVSQFWDEVRASRSTCFTYVGETVRYLLATPVSALDKDHGITSMFGNGLRPDVWTKFRNRFGVATVVEFFGSSEGVFALRNCSKGDYTVGCVGHHGWLMRQLMYNTYVPVAVDPASGDLARCPTTGFAIRQPYDVGGEIIVRVASEKAFPGYWSDPVATSKKFVRDVFRTGDLWYRTGDALRRTEDGRWFFLDRLGDTYRWKSENVSTAEVSEVLGVYPGVLEANVYGVSLPNHEGRAGCAALTVDPAIEESFDFLGFHQHAKAKLPQHAVPVFIRMSNGMSHTHNNKQNKGPLREEGADPGKIKNGDRVLWCKPASSGYVPFTPQDWNQIIGLQVKL</sequence>
<evidence type="ECO:0000256" key="15">
    <source>
        <dbReference type="ARBA" id="ARBA00023140"/>
    </source>
</evidence>
<evidence type="ECO:0000313" key="22">
    <source>
        <dbReference type="EMBL" id="KIX98590.1"/>
    </source>
</evidence>
<dbReference type="VEuPathDB" id="FungiDB:Z520_05891"/>
<dbReference type="SUPFAM" id="SSF56801">
    <property type="entry name" value="Acetyl-CoA synthetase-like"/>
    <property type="match status" value="1"/>
</dbReference>
<feature type="compositionally biased region" description="Polar residues" evidence="20">
    <location>
        <begin position="564"/>
        <end position="573"/>
    </location>
</feature>
<dbReference type="PANTHER" id="PTHR43107:SF6">
    <property type="entry name" value="ACYL-COA SYNTHETASE FAMILY PROTEIN (CEFD1), PUTATIVE (AFU_ORTHOLOGUE AFUA_6G03630)-RELATED"/>
    <property type="match status" value="1"/>
</dbReference>
<dbReference type="GO" id="GO:0005524">
    <property type="term" value="F:ATP binding"/>
    <property type="evidence" value="ECO:0007669"/>
    <property type="project" value="UniProtKB-KW"/>
</dbReference>
<evidence type="ECO:0000256" key="12">
    <source>
        <dbReference type="ARBA" id="ARBA00022989"/>
    </source>
</evidence>
<dbReference type="AlphaFoldDB" id="A0A0D2H9P0"/>
<evidence type="ECO:0000256" key="16">
    <source>
        <dbReference type="ARBA" id="ARBA00051585"/>
    </source>
</evidence>
<dbReference type="Proteomes" id="UP000053411">
    <property type="component" value="Unassembled WGS sequence"/>
</dbReference>
<dbReference type="RefSeq" id="XP_016632713.1">
    <property type="nucleotide sequence ID" value="XM_016776394.1"/>
</dbReference>
<keyword evidence="15" id="KW-0576">Peroxisome</keyword>
<evidence type="ECO:0000259" key="21">
    <source>
        <dbReference type="Pfam" id="PF00501"/>
    </source>
</evidence>
<comment type="subcellular location">
    <subcellularLocation>
        <location evidence="3">Cell membrane</location>
        <topology evidence="3">Multi-pass membrane protein</topology>
    </subcellularLocation>
    <subcellularLocation>
        <location evidence="1">Lipid droplet</location>
    </subcellularLocation>
    <subcellularLocation>
        <location evidence="2">Peroxisome membrane</location>
        <topology evidence="2">Multi-pass membrane protein</topology>
    </subcellularLocation>
</comment>
<dbReference type="GO" id="GO:0044539">
    <property type="term" value="P:long-chain fatty acid import into cell"/>
    <property type="evidence" value="ECO:0007669"/>
    <property type="project" value="TreeGrafter"/>
</dbReference>
<evidence type="ECO:0000256" key="8">
    <source>
        <dbReference type="ARBA" id="ARBA00022677"/>
    </source>
</evidence>
<dbReference type="InterPro" id="IPR020845">
    <property type="entry name" value="AMP-binding_CS"/>
</dbReference>
<dbReference type="Pfam" id="PF00501">
    <property type="entry name" value="AMP-binding"/>
    <property type="match status" value="1"/>
</dbReference>
<evidence type="ECO:0000256" key="20">
    <source>
        <dbReference type="SAM" id="MobiDB-lite"/>
    </source>
</evidence>
<name>A0A0D2H9P0_9EURO</name>
<dbReference type="FunFam" id="3.40.50.12780:FF:000019">
    <property type="entry name" value="Long-chain fatty acid transporter"/>
    <property type="match status" value="1"/>
</dbReference>
<dbReference type="GO" id="GO:0009898">
    <property type="term" value="C:cytoplasmic side of plasma membrane"/>
    <property type="evidence" value="ECO:0007669"/>
    <property type="project" value="TreeGrafter"/>
</dbReference>
<keyword evidence="14" id="KW-0472">Membrane</keyword>
<proteinExistence type="inferred from homology"/>
<keyword evidence="5" id="KW-0813">Transport</keyword>